<name>A0A9X0BYK7_9EURO</name>
<feature type="signal peptide" evidence="2">
    <location>
        <begin position="1"/>
        <end position="27"/>
    </location>
</feature>
<dbReference type="RefSeq" id="XP_056791345.1">
    <property type="nucleotide sequence ID" value="XM_056933804.1"/>
</dbReference>
<feature type="compositionally biased region" description="Basic and acidic residues" evidence="1">
    <location>
        <begin position="104"/>
        <end position="115"/>
    </location>
</feature>
<sequence length="196" mass="20807">MLLSTLSNTSWVTIGLWGLAAVSPVYAFPAQPAITERAQLAPAIEARDPRLIPDTEAYLANLFDLLGMSIDISSTPGTTLTPTPTTSASSTASPTISSTDSMTDDSRVHDQKDTRPTPMPAPVVENAGFITSANVQHGDDKPIQNVQIGPGYQGEKKLEASDLPVIFAAVETEVAARLRKAWDSSDEIGLKDPFGL</sequence>
<reference evidence="3" key="2">
    <citation type="journal article" date="2023" name="IMA Fungus">
        <title>Comparative genomic study of the Penicillium genus elucidates a diverse pangenome and 15 lateral gene transfer events.</title>
        <authorList>
            <person name="Petersen C."/>
            <person name="Sorensen T."/>
            <person name="Nielsen M.R."/>
            <person name="Sondergaard T.E."/>
            <person name="Sorensen J.L."/>
            <person name="Fitzpatrick D.A."/>
            <person name="Frisvad J.C."/>
            <person name="Nielsen K.L."/>
        </authorList>
    </citation>
    <scope>NUCLEOTIDE SEQUENCE</scope>
    <source>
        <strain evidence="3">IBT 30728</strain>
    </source>
</reference>
<reference evidence="3" key="1">
    <citation type="submission" date="2022-12" db="EMBL/GenBank/DDBJ databases">
        <authorList>
            <person name="Petersen C."/>
        </authorList>
    </citation>
    <scope>NUCLEOTIDE SEQUENCE</scope>
    <source>
        <strain evidence="3">IBT 30728</strain>
    </source>
</reference>
<dbReference type="EMBL" id="JAPWDQ010000004">
    <property type="protein sequence ID" value="KAJ5489312.1"/>
    <property type="molecule type" value="Genomic_DNA"/>
</dbReference>
<keyword evidence="4" id="KW-1185">Reference proteome</keyword>
<evidence type="ECO:0000313" key="3">
    <source>
        <dbReference type="EMBL" id="KAJ5489312.1"/>
    </source>
</evidence>
<gene>
    <name evidence="3" type="ORF">N7539_004202</name>
</gene>
<protein>
    <submittedName>
        <fullName evidence="3">Uncharacterized protein</fullName>
    </submittedName>
</protein>
<dbReference type="Proteomes" id="UP001148312">
    <property type="component" value="Unassembled WGS sequence"/>
</dbReference>
<evidence type="ECO:0000313" key="4">
    <source>
        <dbReference type="Proteomes" id="UP001148312"/>
    </source>
</evidence>
<accession>A0A9X0BYK7</accession>
<evidence type="ECO:0000256" key="1">
    <source>
        <dbReference type="SAM" id="MobiDB-lite"/>
    </source>
</evidence>
<dbReference type="AlphaFoldDB" id="A0A9X0BYK7"/>
<organism evidence="3 4">
    <name type="scientific">Penicillium diatomitis</name>
    <dbReference type="NCBI Taxonomy" id="2819901"/>
    <lineage>
        <taxon>Eukaryota</taxon>
        <taxon>Fungi</taxon>
        <taxon>Dikarya</taxon>
        <taxon>Ascomycota</taxon>
        <taxon>Pezizomycotina</taxon>
        <taxon>Eurotiomycetes</taxon>
        <taxon>Eurotiomycetidae</taxon>
        <taxon>Eurotiales</taxon>
        <taxon>Aspergillaceae</taxon>
        <taxon>Penicillium</taxon>
    </lineage>
</organism>
<feature type="region of interest" description="Disordered" evidence="1">
    <location>
        <begin position="77"/>
        <end position="122"/>
    </location>
</feature>
<feature type="compositionally biased region" description="Low complexity" evidence="1">
    <location>
        <begin position="77"/>
        <end position="101"/>
    </location>
</feature>
<keyword evidence="2" id="KW-0732">Signal</keyword>
<dbReference type="GeneID" id="81624053"/>
<evidence type="ECO:0000256" key="2">
    <source>
        <dbReference type="SAM" id="SignalP"/>
    </source>
</evidence>
<comment type="caution">
    <text evidence="3">The sequence shown here is derived from an EMBL/GenBank/DDBJ whole genome shotgun (WGS) entry which is preliminary data.</text>
</comment>
<proteinExistence type="predicted"/>
<feature type="chain" id="PRO_5040873497" evidence="2">
    <location>
        <begin position="28"/>
        <end position="196"/>
    </location>
</feature>